<evidence type="ECO:0000259" key="6">
    <source>
        <dbReference type="PROSITE" id="PS50157"/>
    </source>
</evidence>
<dbReference type="GO" id="GO:0008270">
    <property type="term" value="F:zinc ion binding"/>
    <property type="evidence" value="ECO:0007669"/>
    <property type="project" value="UniProtKB-KW"/>
</dbReference>
<dbReference type="PANTHER" id="PTHR24409:SF295">
    <property type="entry name" value="AZ2-RELATED"/>
    <property type="match status" value="1"/>
</dbReference>
<dbReference type="EMBL" id="WJQU01000002">
    <property type="protein sequence ID" value="KAJ6642204.1"/>
    <property type="molecule type" value="Genomic_DNA"/>
</dbReference>
<dbReference type="GO" id="GO:0000981">
    <property type="term" value="F:DNA-binding transcription factor activity, RNA polymerase II-specific"/>
    <property type="evidence" value="ECO:0007669"/>
    <property type="project" value="TreeGrafter"/>
</dbReference>
<dbReference type="PANTHER" id="PTHR24409">
    <property type="entry name" value="ZINC FINGER PROTEIN 142"/>
    <property type="match status" value="1"/>
</dbReference>
<evidence type="ECO:0000313" key="7">
    <source>
        <dbReference type="EMBL" id="KAJ6642204.1"/>
    </source>
</evidence>
<evidence type="ECO:0000256" key="3">
    <source>
        <dbReference type="ARBA" id="ARBA00022771"/>
    </source>
</evidence>
<comment type="caution">
    <text evidence="7">The sequence shown here is derived from an EMBL/GenBank/DDBJ whole genome shotgun (WGS) entry which is preliminary data.</text>
</comment>
<dbReference type="InterPro" id="IPR013087">
    <property type="entry name" value="Znf_C2H2_type"/>
</dbReference>
<keyword evidence="3 5" id="KW-0863">Zinc-finger</keyword>
<sequence length="308" mass="36175">MKRFNDKFLNDEYYQNFAVKTGKLQKQKQFLQCGCGRRFSYKGGLRFHMKWECEQNHLTFRDIKILRGLQMVNRKRTMKSKKSDNKKFDQKIICICGRRFSYVGGLTYHKKGNIVTKKKIIPVNVTLINFNCFSVGDDCISKKFCSHSVSSNVLFFDVKADSCLDGYYSSLKATMNIRLIQNIQNENFSVAKNLRIANYRYFKELYYPDIDEKNPFDIQNLYQKRLLKNRHRENGSANKKLAVKLNCACGRSFSYVAGYRYHMRHECGKILKCLNCGKVYTDKSNLVKHSNLCALKYLTFKTETFKTE</sequence>
<keyword evidence="2" id="KW-0677">Repeat</keyword>
<dbReference type="AlphaFoldDB" id="A0A9Q0N416"/>
<evidence type="ECO:0000256" key="1">
    <source>
        <dbReference type="ARBA" id="ARBA00022723"/>
    </source>
</evidence>
<protein>
    <recommendedName>
        <fullName evidence="6">C2H2-type domain-containing protein</fullName>
    </recommendedName>
</protein>
<dbReference type="GO" id="GO:0000977">
    <property type="term" value="F:RNA polymerase II transcription regulatory region sequence-specific DNA binding"/>
    <property type="evidence" value="ECO:0007669"/>
    <property type="project" value="TreeGrafter"/>
</dbReference>
<accession>A0A9Q0N416</accession>
<dbReference type="PROSITE" id="PS50157">
    <property type="entry name" value="ZINC_FINGER_C2H2_2"/>
    <property type="match status" value="1"/>
</dbReference>
<dbReference type="Pfam" id="PF00096">
    <property type="entry name" value="zf-C2H2"/>
    <property type="match status" value="1"/>
</dbReference>
<evidence type="ECO:0000313" key="8">
    <source>
        <dbReference type="Proteomes" id="UP001151699"/>
    </source>
</evidence>
<dbReference type="Proteomes" id="UP001151699">
    <property type="component" value="Chromosome B"/>
</dbReference>
<dbReference type="GO" id="GO:0005634">
    <property type="term" value="C:nucleus"/>
    <property type="evidence" value="ECO:0007669"/>
    <property type="project" value="TreeGrafter"/>
</dbReference>
<reference evidence="7" key="1">
    <citation type="submission" date="2022-07" db="EMBL/GenBank/DDBJ databases">
        <authorList>
            <person name="Trinca V."/>
            <person name="Uliana J.V.C."/>
            <person name="Torres T.T."/>
            <person name="Ward R.J."/>
            <person name="Monesi N."/>
        </authorList>
    </citation>
    <scope>NUCLEOTIDE SEQUENCE</scope>
    <source>
        <strain evidence="7">HSMRA1968</strain>
        <tissue evidence="7">Whole embryos</tissue>
    </source>
</reference>
<gene>
    <name evidence="7" type="ORF">Bhyg_07151</name>
</gene>
<name>A0A9Q0N416_9DIPT</name>
<keyword evidence="1" id="KW-0479">Metal-binding</keyword>
<dbReference type="OrthoDB" id="10004641at2759"/>
<keyword evidence="8" id="KW-1185">Reference proteome</keyword>
<dbReference type="Gene3D" id="3.30.160.60">
    <property type="entry name" value="Classic Zinc Finger"/>
    <property type="match status" value="1"/>
</dbReference>
<evidence type="ECO:0000256" key="4">
    <source>
        <dbReference type="ARBA" id="ARBA00022833"/>
    </source>
</evidence>
<keyword evidence="4" id="KW-0862">Zinc</keyword>
<organism evidence="7 8">
    <name type="scientific">Pseudolycoriella hygida</name>
    <dbReference type="NCBI Taxonomy" id="35572"/>
    <lineage>
        <taxon>Eukaryota</taxon>
        <taxon>Metazoa</taxon>
        <taxon>Ecdysozoa</taxon>
        <taxon>Arthropoda</taxon>
        <taxon>Hexapoda</taxon>
        <taxon>Insecta</taxon>
        <taxon>Pterygota</taxon>
        <taxon>Neoptera</taxon>
        <taxon>Endopterygota</taxon>
        <taxon>Diptera</taxon>
        <taxon>Nematocera</taxon>
        <taxon>Sciaroidea</taxon>
        <taxon>Sciaridae</taxon>
        <taxon>Pseudolycoriella</taxon>
    </lineage>
</organism>
<evidence type="ECO:0000256" key="2">
    <source>
        <dbReference type="ARBA" id="ARBA00022737"/>
    </source>
</evidence>
<proteinExistence type="predicted"/>
<evidence type="ECO:0000256" key="5">
    <source>
        <dbReference type="PROSITE-ProRule" id="PRU00042"/>
    </source>
</evidence>
<feature type="domain" description="C2H2-type" evidence="6">
    <location>
        <begin position="271"/>
        <end position="289"/>
    </location>
</feature>